<dbReference type="InterPro" id="IPR011017">
    <property type="entry name" value="TRASH_dom"/>
</dbReference>
<dbReference type="STRING" id="1817758.A2150_07475"/>
<dbReference type="InterPro" id="IPR009078">
    <property type="entry name" value="Ferritin-like_SF"/>
</dbReference>
<proteinExistence type="predicted"/>
<protein>
    <recommendedName>
        <fullName evidence="1">TRASH domain-containing protein</fullName>
    </recommendedName>
</protein>
<dbReference type="SUPFAM" id="SSF47240">
    <property type="entry name" value="Ferritin-like"/>
    <property type="match status" value="1"/>
</dbReference>
<evidence type="ECO:0000313" key="3">
    <source>
        <dbReference type="Proteomes" id="UP000177925"/>
    </source>
</evidence>
<name>A0A1F6TBU6_9PROT</name>
<accession>A0A1F6TBU6</accession>
<dbReference type="InterPro" id="IPR007029">
    <property type="entry name" value="YHS_dom"/>
</dbReference>
<organism evidence="2 3">
    <name type="scientific">Candidatus Muproteobacteria bacterium RBG_16_64_11</name>
    <dbReference type="NCBI Taxonomy" id="1817758"/>
    <lineage>
        <taxon>Bacteria</taxon>
        <taxon>Pseudomonadati</taxon>
        <taxon>Pseudomonadota</taxon>
        <taxon>Candidatus Muproteobacteria</taxon>
    </lineage>
</organism>
<evidence type="ECO:0000259" key="1">
    <source>
        <dbReference type="SMART" id="SM00746"/>
    </source>
</evidence>
<dbReference type="InterPro" id="IPR012348">
    <property type="entry name" value="RNR-like"/>
</dbReference>
<dbReference type="AlphaFoldDB" id="A0A1F6TBU6"/>
<dbReference type="Gene3D" id="1.10.620.20">
    <property type="entry name" value="Ribonucleotide Reductase, subunit A"/>
    <property type="match status" value="1"/>
</dbReference>
<dbReference type="EMBL" id="MFSS01000085">
    <property type="protein sequence ID" value="OGI42618.1"/>
    <property type="molecule type" value="Genomic_DNA"/>
</dbReference>
<gene>
    <name evidence="2" type="ORF">A2150_07475</name>
</gene>
<dbReference type="Pfam" id="PF04945">
    <property type="entry name" value="YHS"/>
    <property type="match status" value="1"/>
</dbReference>
<dbReference type="SMART" id="SM00746">
    <property type="entry name" value="TRASH"/>
    <property type="match status" value="1"/>
</dbReference>
<dbReference type="Proteomes" id="UP000177925">
    <property type="component" value="Unassembled WGS sequence"/>
</dbReference>
<reference evidence="2 3" key="1">
    <citation type="journal article" date="2016" name="Nat. Commun.">
        <title>Thousands of microbial genomes shed light on interconnected biogeochemical processes in an aquifer system.</title>
        <authorList>
            <person name="Anantharaman K."/>
            <person name="Brown C.T."/>
            <person name="Hug L.A."/>
            <person name="Sharon I."/>
            <person name="Castelle C.J."/>
            <person name="Probst A.J."/>
            <person name="Thomas B.C."/>
            <person name="Singh A."/>
            <person name="Wilkins M.J."/>
            <person name="Karaoz U."/>
            <person name="Brodie E.L."/>
            <person name="Williams K.H."/>
            <person name="Hubbard S.S."/>
            <person name="Banfield J.F."/>
        </authorList>
    </citation>
    <scope>NUCLEOTIDE SEQUENCE [LARGE SCALE GENOMIC DNA]</scope>
</reference>
<feature type="domain" description="TRASH" evidence="1">
    <location>
        <begin position="4"/>
        <end position="42"/>
    </location>
</feature>
<evidence type="ECO:0000313" key="2">
    <source>
        <dbReference type="EMBL" id="OGI42618.1"/>
    </source>
</evidence>
<dbReference type="GO" id="GO:0016491">
    <property type="term" value="F:oxidoreductase activity"/>
    <property type="evidence" value="ECO:0007669"/>
    <property type="project" value="InterPro"/>
</dbReference>
<sequence length="61" mass="6887">MATDPVCKMTVEPHKAAAMVEHRGETYYFCSQGCHKEFSAHPEKYRVKKPGGVRGVHPKEN</sequence>
<comment type="caution">
    <text evidence="2">The sequence shown here is derived from an EMBL/GenBank/DDBJ whole genome shotgun (WGS) entry which is preliminary data.</text>
</comment>